<sequence length="200" mass="22279">MQMLEIDALRSTQGTHGRREVLKKADAYRALDADALRDAIAQKPVPVVQGYGGEYFAIDHHHVAAALHLVGVKTVPIVIVDDLSALSEGDFWLSMENRHWVSPFDARGERIAFQQMPKHVWESEEDDFRDLAADARDAGGYAKTDVPLADFRWADFFRRYLPAPFSEPEYGARIAQAVALAQADLAVGLPGYLGESRKRS</sequence>
<dbReference type="InterPro" id="IPR016932">
    <property type="entry name" value="UCP029669"/>
</dbReference>
<dbReference type="Proteomes" id="UP001494588">
    <property type="component" value="Unassembled WGS sequence"/>
</dbReference>
<dbReference type="CDD" id="cd16390">
    <property type="entry name" value="ParB_N_Srx_like"/>
    <property type="match status" value="1"/>
</dbReference>
<dbReference type="SUPFAM" id="SSF110849">
    <property type="entry name" value="ParB/Sulfiredoxin"/>
    <property type="match status" value="1"/>
</dbReference>
<accession>A0ABU9QC94</accession>
<evidence type="ECO:0000313" key="2">
    <source>
        <dbReference type="Proteomes" id="UP001494588"/>
    </source>
</evidence>
<dbReference type="Gene3D" id="1.10.8.10">
    <property type="entry name" value="DNA helicase RuvA subunit, C-terminal domain"/>
    <property type="match status" value="1"/>
</dbReference>
<dbReference type="InterPro" id="IPR014956">
    <property type="entry name" value="ParBc_2"/>
</dbReference>
<keyword evidence="2" id="KW-1185">Reference proteome</keyword>
<dbReference type="Gene3D" id="3.90.1530.10">
    <property type="entry name" value="Conserved hypothetical protein from pyrococcus furiosus pfu- 392566-001, ParB domain"/>
    <property type="match status" value="1"/>
</dbReference>
<dbReference type="PIRSF" id="PIRSF029669">
    <property type="entry name" value="UCP029669"/>
    <property type="match status" value="1"/>
</dbReference>
<reference evidence="1 2" key="1">
    <citation type="submission" date="2024-01" db="EMBL/GenBank/DDBJ databases">
        <title>The diversity of rhizobia nodulating Mimosa spp. in eleven states of Brazil covering several biomes is determined by host plant, location, and edaphic factors.</title>
        <authorList>
            <person name="Rouws L."/>
            <person name="Barauna A."/>
            <person name="Beukes C."/>
            <person name="De Faria S.M."/>
            <person name="Gross E."/>
            <person name="Dos Reis Junior F.B."/>
            <person name="Simon M."/>
            <person name="Maluk M."/>
            <person name="Odee D.W."/>
            <person name="Kenicer G."/>
            <person name="Young J.P.W."/>
            <person name="Reis V.M."/>
            <person name="Zilli J."/>
            <person name="James E.K."/>
        </authorList>
    </citation>
    <scope>NUCLEOTIDE SEQUENCE [LARGE SCALE GENOMIC DNA]</scope>
    <source>
        <strain evidence="1 2">JPY77</strain>
    </source>
</reference>
<gene>
    <name evidence="1" type="ORF">V4C55_15125</name>
</gene>
<proteinExistence type="predicted"/>
<organism evidence="1 2">
    <name type="scientific">Paraburkholderia sabiae</name>
    <dbReference type="NCBI Taxonomy" id="273251"/>
    <lineage>
        <taxon>Bacteria</taxon>
        <taxon>Pseudomonadati</taxon>
        <taxon>Pseudomonadota</taxon>
        <taxon>Betaproteobacteria</taxon>
        <taxon>Burkholderiales</taxon>
        <taxon>Burkholderiaceae</taxon>
        <taxon>Paraburkholderia</taxon>
    </lineage>
</organism>
<dbReference type="RefSeq" id="WP_201657015.1">
    <property type="nucleotide sequence ID" value="NZ_CAJHCS010000026.1"/>
</dbReference>
<name>A0ABU9QC94_9BURK</name>
<protein>
    <submittedName>
        <fullName evidence="1">ParB-like protein</fullName>
    </submittedName>
</protein>
<dbReference type="Pfam" id="PF08857">
    <property type="entry name" value="ParBc_2"/>
    <property type="match status" value="1"/>
</dbReference>
<dbReference type="EMBL" id="JAZHGC010000011">
    <property type="protein sequence ID" value="MEM5287054.1"/>
    <property type="molecule type" value="Genomic_DNA"/>
</dbReference>
<dbReference type="InterPro" id="IPR036086">
    <property type="entry name" value="ParB/Sulfiredoxin_sf"/>
</dbReference>
<comment type="caution">
    <text evidence="1">The sequence shown here is derived from an EMBL/GenBank/DDBJ whole genome shotgun (WGS) entry which is preliminary data.</text>
</comment>
<evidence type="ECO:0000313" key="1">
    <source>
        <dbReference type="EMBL" id="MEM5287054.1"/>
    </source>
</evidence>